<name>A0ABX5N565_SERMA</name>
<sequence length="64" mass="7089">MTARLGRWLSSLDTLEKRIARAPTVRRYGRLTRATGLVLEATGLQLPLGATCLIERHDAGEVQE</sequence>
<dbReference type="GO" id="GO:0016787">
    <property type="term" value="F:hydrolase activity"/>
    <property type="evidence" value="ECO:0007669"/>
    <property type="project" value="UniProtKB-KW"/>
</dbReference>
<proteinExistence type="predicted"/>
<keyword evidence="2" id="KW-1185">Reference proteome</keyword>
<dbReference type="EC" id="3.6.3.14" evidence="1"/>
<evidence type="ECO:0000313" key="1">
    <source>
        <dbReference type="EMBL" id="PYA54892.1"/>
    </source>
</evidence>
<reference evidence="1 2" key="2">
    <citation type="submission" date="2018-06" db="EMBL/GenBank/DDBJ databases">
        <title>Serratia marcescens genome sequencing and assembly.</title>
        <authorList>
            <person name="Martins R.C.R."/>
            <person name="Perdigao-Neto L.V."/>
            <person name="Costa S.F."/>
            <person name="Levin A.S.S."/>
        </authorList>
    </citation>
    <scope>NUCLEOTIDE SEQUENCE [LARGE SCALE GENOMIC DNA]</scope>
    <source>
        <strain evidence="1 2">1283</strain>
    </source>
</reference>
<accession>A0ABX5N565</accession>
<protein>
    <submittedName>
        <fullName evidence="1">Flagellum-specific ATP synthase FliI</fullName>
        <ecNumber evidence="1">3.6.3.14</ecNumber>
    </submittedName>
</protein>
<dbReference type="EMBL" id="QJQB01000610">
    <property type="protein sequence ID" value="PYA54892.1"/>
    <property type="molecule type" value="Genomic_DNA"/>
</dbReference>
<gene>
    <name evidence="1" type="primary">fliI</name>
    <name evidence="1" type="ORF">DMW51_27285</name>
</gene>
<comment type="caution">
    <text evidence="1">The sequence shown here is derived from an EMBL/GenBank/DDBJ whole genome shotgun (WGS) entry which is preliminary data.</text>
</comment>
<feature type="non-terminal residue" evidence="1">
    <location>
        <position position="64"/>
    </location>
</feature>
<evidence type="ECO:0000313" key="2">
    <source>
        <dbReference type="Proteomes" id="UP000247823"/>
    </source>
</evidence>
<reference evidence="2" key="1">
    <citation type="submission" date="2018-06" db="EMBL/GenBank/DDBJ databases">
        <title>Serratia marcescens genome sequencing and assembly.</title>
        <authorList>
            <person name="Martins R.C."/>
            <person name="Perdigao-Neto L.V."/>
            <person name="Costa S.F."/>
            <person name="Levin A.S.S."/>
        </authorList>
    </citation>
    <scope>NUCLEOTIDE SEQUENCE [LARGE SCALE GENOMIC DNA]</scope>
    <source>
        <strain evidence="2">1283</strain>
    </source>
</reference>
<keyword evidence="1" id="KW-0378">Hydrolase</keyword>
<organism evidence="1 2">
    <name type="scientific">Serratia marcescens</name>
    <dbReference type="NCBI Taxonomy" id="615"/>
    <lineage>
        <taxon>Bacteria</taxon>
        <taxon>Pseudomonadati</taxon>
        <taxon>Pseudomonadota</taxon>
        <taxon>Gammaproteobacteria</taxon>
        <taxon>Enterobacterales</taxon>
        <taxon>Yersiniaceae</taxon>
        <taxon>Serratia</taxon>
    </lineage>
</organism>
<dbReference type="Proteomes" id="UP000247823">
    <property type="component" value="Unassembled WGS sequence"/>
</dbReference>